<sequence length="118" mass="12780">MKTLCPPLPAHGPSRPLESVREAPARPWQRLFLAPLQAVQVLSFRAGEGALLEAEQGCAWVTCDGRPEDHFLQAGQRLWCSGPARLRMSAVGQEPAHLVWAAQAVRPRGAPGVRVSVV</sequence>
<dbReference type="EMBL" id="QZCW01000004">
    <property type="protein sequence ID" value="MCW5323296.1"/>
    <property type="molecule type" value="Genomic_DNA"/>
</dbReference>
<gene>
    <name evidence="2" type="ORF">D5039_19770</name>
</gene>
<name>A0ABT3KY82_9BURK</name>
<keyword evidence="3" id="KW-1185">Reference proteome</keyword>
<comment type="caution">
    <text evidence="2">The sequence shown here is derived from an EMBL/GenBank/DDBJ whole genome shotgun (WGS) entry which is preliminary data.</text>
</comment>
<dbReference type="Pfam" id="PF11142">
    <property type="entry name" value="DUF2917"/>
    <property type="match status" value="1"/>
</dbReference>
<organism evidence="2 3">
    <name type="scientific">Verminephrobacter aporrectodeae subsp. tuberculatae</name>
    <dbReference type="NCBI Taxonomy" id="1110392"/>
    <lineage>
        <taxon>Bacteria</taxon>
        <taxon>Pseudomonadati</taxon>
        <taxon>Pseudomonadota</taxon>
        <taxon>Betaproteobacteria</taxon>
        <taxon>Burkholderiales</taxon>
        <taxon>Comamonadaceae</taxon>
        <taxon>Verminephrobacter</taxon>
    </lineage>
</organism>
<dbReference type="InterPro" id="IPR021317">
    <property type="entry name" value="DUF2917"/>
</dbReference>
<accession>A0ABT3KY82</accession>
<evidence type="ECO:0000313" key="3">
    <source>
        <dbReference type="Proteomes" id="UP001208935"/>
    </source>
</evidence>
<dbReference type="Proteomes" id="UP001208935">
    <property type="component" value="Unassembled WGS sequence"/>
</dbReference>
<reference evidence="3" key="1">
    <citation type="submission" date="2023-07" db="EMBL/GenBank/DDBJ databases">
        <title>Verminephrobacter genomes.</title>
        <authorList>
            <person name="Lund M.B."/>
        </authorList>
    </citation>
    <scope>NUCLEOTIDE SEQUENCE [LARGE SCALE GENOMIC DNA]</scope>
    <source>
        <strain evidence="3">AtM5-05</strain>
    </source>
</reference>
<feature type="compositionally biased region" description="Pro residues" evidence="1">
    <location>
        <begin position="1"/>
        <end position="10"/>
    </location>
</feature>
<evidence type="ECO:0000313" key="2">
    <source>
        <dbReference type="EMBL" id="MCW5323296.1"/>
    </source>
</evidence>
<proteinExistence type="predicted"/>
<protein>
    <submittedName>
        <fullName evidence="2">DUF2917 domain-containing protein</fullName>
    </submittedName>
</protein>
<feature type="region of interest" description="Disordered" evidence="1">
    <location>
        <begin position="1"/>
        <end position="21"/>
    </location>
</feature>
<evidence type="ECO:0000256" key="1">
    <source>
        <dbReference type="SAM" id="MobiDB-lite"/>
    </source>
</evidence>